<protein>
    <recommendedName>
        <fullName evidence="1">DUF7918 domain-containing protein</fullName>
    </recommendedName>
</protein>
<dbReference type="EMBL" id="JARKIB010000049">
    <property type="protein sequence ID" value="KAJ7755518.1"/>
    <property type="molecule type" value="Genomic_DNA"/>
</dbReference>
<evidence type="ECO:0000313" key="2">
    <source>
        <dbReference type="EMBL" id="KAJ7755518.1"/>
    </source>
</evidence>
<dbReference type="AlphaFoldDB" id="A0AAD7J4D5"/>
<evidence type="ECO:0000313" key="3">
    <source>
        <dbReference type="Proteomes" id="UP001215598"/>
    </source>
</evidence>
<accession>A0AAD7J4D5</accession>
<feature type="domain" description="DUF7918" evidence="1">
    <location>
        <begin position="55"/>
        <end position="168"/>
    </location>
</feature>
<organism evidence="2 3">
    <name type="scientific">Mycena metata</name>
    <dbReference type="NCBI Taxonomy" id="1033252"/>
    <lineage>
        <taxon>Eukaryota</taxon>
        <taxon>Fungi</taxon>
        <taxon>Dikarya</taxon>
        <taxon>Basidiomycota</taxon>
        <taxon>Agaricomycotina</taxon>
        <taxon>Agaricomycetes</taxon>
        <taxon>Agaricomycetidae</taxon>
        <taxon>Agaricales</taxon>
        <taxon>Marasmiineae</taxon>
        <taxon>Mycenaceae</taxon>
        <taxon>Mycena</taxon>
    </lineage>
</organism>
<sequence>MDSNSTRSRTIYGYVKVDGFSCGGYPLLLVRAGGRWLGTGHRDSVSVSPTTRRSLLFGQQQFTDDDRFLETSISPDLGTICLELDHVLVHRTLPMARQYAVLPSTSQKLHERSKATGHSVQFGKEFTRYDPGMMMNVTNEVAEPLERLAKFTFKYRSIDLLKANGIAPPDPPRPVQRPVAIEVIPDEDEEVIASKIKALQDQLVAVRKKAQRPVTKVKKEIKVEKMVFLPGEVIDLT</sequence>
<reference evidence="2" key="1">
    <citation type="submission" date="2023-03" db="EMBL/GenBank/DDBJ databases">
        <title>Massive genome expansion in bonnet fungi (Mycena s.s.) driven by repeated elements and novel gene families across ecological guilds.</title>
        <authorList>
            <consortium name="Lawrence Berkeley National Laboratory"/>
            <person name="Harder C.B."/>
            <person name="Miyauchi S."/>
            <person name="Viragh M."/>
            <person name="Kuo A."/>
            <person name="Thoen E."/>
            <person name="Andreopoulos B."/>
            <person name="Lu D."/>
            <person name="Skrede I."/>
            <person name="Drula E."/>
            <person name="Henrissat B."/>
            <person name="Morin E."/>
            <person name="Kohler A."/>
            <person name="Barry K."/>
            <person name="LaButti K."/>
            <person name="Morin E."/>
            <person name="Salamov A."/>
            <person name="Lipzen A."/>
            <person name="Mereny Z."/>
            <person name="Hegedus B."/>
            <person name="Baldrian P."/>
            <person name="Stursova M."/>
            <person name="Weitz H."/>
            <person name="Taylor A."/>
            <person name="Grigoriev I.V."/>
            <person name="Nagy L.G."/>
            <person name="Martin F."/>
            <person name="Kauserud H."/>
        </authorList>
    </citation>
    <scope>NUCLEOTIDE SEQUENCE</scope>
    <source>
        <strain evidence="2">CBHHK182m</strain>
    </source>
</reference>
<keyword evidence="3" id="KW-1185">Reference proteome</keyword>
<name>A0AAD7J4D5_9AGAR</name>
<proteinExistence type="predicted"/>
<evidence type="ECO:0000259" key="1">
    <source>
        <dbReference type="Pfam" id="PF25534"/>
    </source>
</evidence>
<dbReference type="InterPro" id="IPR057678">
    <property type="entry name" value="DUF7918"/>
</dbReference>
<dbReference type="Proteomes" id="UP001215598">
    <property type="component" value="Unassembled WGS sequence"/>
</dbReference>
<comment type="caution">
    <text evidence="2">The sequence shown here is derived from an EMBL/GenBank/DDBJ whole genome shotgun (WGS) entry which is preliminary data.</text>
</comment>
<dbReference type="Pfam" id="PF25534">
    <property type="entry name" value="DUF7918"/>
    <property type="match status" value="1"/>
</dbReference>
<gene>
    <name evidence="2" type="ORF">B0H16DRAFT_1540716</name>
</gene>